<feature type="transmembrane region" description="Helical" evidence="6">
    <location>
        <begin position="198"/>
        <end position="218"/>
    </location>
</feature>
<comment type="subcellular location">
    <subcellularLocation>
        <location evidence="1">Membrane</location>
        <topology evidence="1">Multi-pass membrane protein</topology>
    </subcellularLocation>
</comment>
<protein>
    <submittedName>
        <fullName evidence="8">Phosphatidic acid phosphatase, putative</fullName>
    </submittedName>
</protein>
<keyword evidence="4 6" id="KW-1133">Transmembrane helix</keyword>
<evidence type="ECO:0000256" key="1">
    <source>
        <dbReference type="ARBA" id="ARBA00004141"/>
    </source>
</evidence>
<accession>A0A0S4JH63</accession>
<dbReference type="Gene3D" id="1.20.144.10">
    <property type="entry name" value="Phosphatidic acid phosphatase type 2/haloperoxidase"/>
    <property type="match status" value="1"/>
</dbReference>
<proteinExistence type="inferred from homology"/>
<dbReference type="Pfam" id="PF01569">
    <property type="entry name" value="PAP2"/>
    <property type="match status" value="1"/>
</dbReference>
<dbReference type="GO" id="GO:0016020">
    <property type="term" value="C:membrane"/>
    <property type="evidence" value="ECO:0007669"/>
    <property type="project" value="UniProtKB-SubCell"/>
</dbReference>
<dbReference type="InterPro" id="IPR043216">
    <property type="entry name" value="PAP-like"/>
</dbReference>
<dbReference type="SMART" id="SM00014">
    <property type="entry name" value="acidPPc"/>
    <property type="match status" value="1"/>
</dbReference>
<dbReference type="Proteomes" id="UP000051952">
    <property type="component" value="Unassembled WGS sequence"/>
</dbReference>
<feature type="transmembrane region" description="Helical" evidence="6">
    <location>
        <begin position="12"/>
        <end position="35"/>
    </location>
</feature>
<evidence type="ECO:0000313" key="9">
    <source>
        <dbReference type="Proteomes" id="UP000051952"/>
    </source>
</evidence>
<evidence type="ECO:0000313" key="8">
    <source>
        <dbReference type="EMBL" id="CUG88794.1"/>
    </source>
</evidence>
<evidence type="ECO:0000256" key="4">
    <source>
        <dbReference type="ARBA" id="ARBA00022989"/>
    </source>
</evidence>
<dbReference type="CDD" id="cd03390">
    <property type="entry name" value="PAP2_containing_1_like"/>
    <property type="match status" value="1"/>
</dbReference>
<dbReference type="PANTHER" id="PTHR10165:SF35">
    <property type="entry name" value="RE23632P"/>
    <property type="match status" value="1"/>
</dbReference>
<dbReference type="GO" id="GO:0008195">
    <property type="term" value="F:phosphatidate phosphatase activity"/>
    <property type="evidence" value="ECO:0007669"/>
    <property type="project" value="TreeGrafter"/>
</dbReference>
<dbReference type="GO" id="GO:0046839">
    <property type="term" value="P:phospholipid dephosphorylation"/>
    <property type="evidence" value="ECO:0007669"/>
    <property type="project" value="TreeGrafter"/>
</dbReference>
<dbReference type="InterPro" id="IPR036938">
    <property type="entry name" value="PAP2/HPO_sf"/>
</dbReference>
<feature type="domain" description="Phosphatidic acid phosphatase type 2/haloperoxidase" evidence="7">
    <location>
        <begin position="107"/>
        <end position="245"/>
    </location>
</feature>
<dbReference type="AlphaFoldDB" id="A0A0S4JH63"/>
<dbReference type="EMBL" id="CYKH01001672">
    <property type="protein sequence ID" value="CUG88794.1"/>
    <property type="molecule type" value="Genomic_DNA"/>
</dbReference>
<dbReference type="OMA" id="NQHRYIE"/>
<evidence type="ECO:0000256" key="6">
    <source>
        <dbReference type="SAM" id="Phobius"/>
    </source>
</evidence>
<name>A0A0S4JH63_BODSA</name>
<dbReference type="PANTHER" id="PTHR10165">
    <property type="entry name" value="LIPID PHOSPHATE PHOSPHATASE"/>
    <property type="match status" value="1"/>
</dbReference>
<feature type="transmembrane region" description="Helical" evidence="6">
    <location>
        <begin position="230"/>
        <end position="249"/>
    </location>
</feature>
<dbReference type="InterPro" id="IPR000326">
    <property type="entry name" value="PAP2/HPO"/>
</dbReference>
<keyword evidence="3 6" id="KW-0812">Transmembrane</keyword>
<keyword evidence="5 6" id="KW-0472">Membrane</keyword>
<dbReference type="GO" id="GO:0006644">
    <property type="term" value="P:phospholipid metabolic process"/>
    <property type="evidence" value="ECO:0007669"/>
    <property type="project" value="InterPro"/>
</dbReference>
<feature type="transmembrane region" description="Helical" evidence="6">
    <location>
        <begin position="100"/>
        <end position="120"/>
    </location>
</feature>
<gene>
    <name evidence="8" type="ORF">BSAL_17320</name>
</gene>
<dbReference type="VEuPathDB" id="TriTrypDB:BSAL_17320"/>
<sequence>MTLWTTFLQFQGVRWVFTICVALMSFLIGQFGTPYCKAFHWDDESINMPFAAQEIFPNWSLVLIVAVPIGVQGLVIFFLPRKNFMFPATANTTPRRQLLLELNSWALIQIQALMLQLMFVDTMKLYAGRLRPDFLDRLRSVGLTAETGLQYHCELMSNSVVRQGRLSFPSGHSSTSFAAMVPFTIFLMHYFRPWLHGCIIRLVLSLLPLYLAFFVAVSRTRDNRHHFADILAGSIIGVFAAFGAFLINLKYSGSVGNFDPRMYGPASMEEGILHVHNQEQQQHQNIGVIPSFGATSQSMRAAEA</sequence>
<reference evidence="9" key="1">
    <citation type="submission" date="2015-09" db="EMBL/GenBank/DDBJ databases">
        <authorList>
            <consortium name="Pathogen Informatics"/>
        </authorList>
    </citation>
    <scope>NUCLEOTIDE SEQUENCE [LARGE SCALE GENOMIC DNA]</scope>
    <source>
        <strain evidence="9">Lake Konstanz</strain>
    </source>
</reference>
<dbReference type="SUPFAM" id="SSF48317">
    <property type="entry name" value="Acid phosphatase/Vanadium-dependent haloperoxidase"/>
    <property type="match status" value="1"/>
</dbReference>
<evidence type="ECO:0000256" key="2">
    <source>
        <dbReference type="ARBA" id="ARBA00008816"/>
    </source>
</evidence>
<evidence type="ECO:0000259" key="7">
    <source>
        <dbReference type="SMART" id="SM00014"/>
    </source>
</evidence>
<keyword evidence="9" id="KW-1185">Reference proteome</keyword>
<evidence type="ECO:0000256" key="3">
    <source>
        <dbReference type="ARBA" id="ARBA00022692"/>
    </source>
</evidence>
<comment type="similarity">
    <text evidence="2">Belongs to the PA-phosphatase related phosphoesterase family.</text>
</comment>
<evidence type="ECO:0000256" key="5">
    <source>
        <dbReference type="ARBA" id="ARBA00023136"/>
    </source>
</evidence>
<organism evidence="8 9">
    <name type="scientific">Bodo saltans</name>
    <name type="common">Flagellated protozoan</name>
    <dbReference type="NCBI Taxonomy" id="75058"/>
    <lineage>
        <taxon>Eukaryota</taxon>
        <taxon>Discoba</taxon>
        <taxon>Euglenozoa</taxon>
        <taxon>Kinetoplastea</taxon>
        <taxon>Metakinetoplastina</taxon>
        <taxon>Eubodonida</taxon>
        <taxon>Bodonidae</taxon>
        <taxon>Bodo</taxon>
    </lineage>
</organism>
<feature type="transmembrane region" description="Helical" evidence="6">
    <location>
        <begin position="55"/>
        <end position="79"/>
    </location>
</feature>
<feature type="transmembrane region" description="Helical" evidence="6">
    <location>
        <begin position="174"/>
        <end position="191"/>
    </location>
</feature>
<dbReference type="OrthoDB" id="10030083at2759"/>